<keyword evidence="3" id="KW-1185">Reference proteome</keyword>
<dbReference type="InterPro" id="IPR012349">
    <property type="entry name" value="Split_barrel_FMN-bd"/>
</dbReference>
<reference evidence="3" key="1">
    <citation type="journal article" date="2019" name="Int. J. Syst. Evol. Microbiol.">
        <title>The Global Catalogue of Microorganisms (GCM) 10K type strain sequencing project: providing services to taxonomists for standard genome sequencing and annotation.</title>
        <authorList>
            <consortium name="The Broad Institute Genomics Platform"/>
            <consortium name="The Broad Institute Genome Sequencing Center for Infectious Disease"/>
            <person name="Wu L."/>
            <person name="Ma J."/>
        </authorList>
    </citation>
    <scope>NUCLEOTIDE SEQUENCE [LARGE SCALE GENOMIC DNA]</scope>
    <source>
        <strain evidence="3">IBRC-M 10906</strain>
    </source>
</reference>
<comment type="caution">
    <text evidence="2">The sequence shown here is derived from an EMBL/GenBank/DDBJ whole genome shotgun (WGS) entry which is preliminary data.</text>
</comment>
<dbReference type="Gene3D" id="2.30.110.10">
    <property type="entry name" value="Electron Transport, Fmn-binding Protein, Chain A"/>
    <property type="match status" value="1"/>
</dbReference>
<dbReference type="RefSeq" id="WP_377392246.1">
    <property type="nucleotide sequence ID" value="NZ_JBHSAN010000028.1"/>
</dbReference>
<accession>A0ABW5W9L4</accession>
<evidence type="ECO:0000256" key="1">
    <source>
        <dbReference type="SAM" id="MobiDB-lite"/>
    </source>
</evidence>
<feature type="region of interest" description="Disordered" evidence="1">
    <location>
        <begin position="120"/>
        <end position="147"/>
    </location>
</feature>
<gene>
    <name evidence="2" type="ORF">ACFS2C_14545</name>
</gene>
<protein>
    <recommendedName>
        <fullName evidence="4">Pyridoxamine 5'-phosphate oxidase</fullName>
    </recommendedName>
</protein>
<evidence type="ECO:0000313" key="2">
    <source>
        <dbReference type="EMBL" id="MFD2800613.1"/>
    </source>
</evidence>
<evidence type="ECO:0008006" key="4">
    <source>
        <dbReference type="Google" id="ProtNLM"/>
    </source>
</evidence>
<dbReference type="EMBL" id="JBHUOF010000019">
    <property type="protein sequence ID" value="MFD2800613.1"/>
    <property type="molecule type" value="Genomic_DNA"/>
</dbReference>
<name>A0ABW5W9L4_9PSEU</name>
<organism evidence="2 3">
    <name type="scientific">Prauserella oleivorans</name>
    <dbReference type="NCBI Taxonomy" id="1478153"/>
    <lineage>
        <taxon>Bacteria</taxon>
        <taxon>Bacillati</taxon>
        <taxon>Actinomycetota</taxon>
        <taxon>Actinomycetes</taxon>
        <taxon>Pseudonocardiales</taxon>
        <taxon>Pseudonocardiaceae</taxon>
        <taxon>Prauserella</taxon>
    </lineage>
</organism>
<sequence length="147" mass="15098">MDSPGLTHQDCLSLLGVAGCCVTATVAVDGGSPVPVAAFVQPGGDVLVPTGIDPSLPRAAVGRPVTVEIDGGEDGWLITGVGLARPLGHRDRPRADHPHAMLYAFDNGFRVRIARLTGQRVDGAPPIPRQRTGASPGAVLSVPRSAQ</sequence>
<proteinExistence type="predicted"/>
<dbReference type="Proteomes" id="UP001597478">
    <property type="component" value="Unassembled WGS sequence"/>
</dbReference>
<evidence type="ECO:0000313" key="3">
    <source>
        <dbReference type="Proteomes" id="UP001597478"/>
    </source>
</evidence>